<dbReference type="Proteomes" id="UP000037035">
    <property type="component" value="Unassembled WGS sequence"/>
</dbReference>
<feature type="non-terminal residue" evidence="2">
    <location>
        <position position="54"/>
    </location>
</feature>
<dbReference type="AlphaFoldDB" id="A0A0L6U5N7"/>
<feature type="compositionally biased region" description="Basic and acidic residues" evidence="1">
    <location>
        <begin position="38"/>
        <end position="54"/>
    </location>
</feature>
<reference evidence="2 3" key="1">
    <citation type="submission" date="2015-08" db="EMBL/GenBank/DDBJ databases">
        <title>Next Generation Sequencing and Analysis of the Genome of Puccinia sorghi L Schw, the Causal Agent of Maize Common Rust.</title>
        <authorList>
            <person name="Rochi L."/>
            <person name="Burguener G."/>
            <person name="Darino M."/>
            <person name="Turjanski A."/>
            <person name="Kreff E."/>
            <person name="Dieguez M.J."/>
            <person name="Sacco F."/>
        </authorList>
    </citation>
    <scope>NUCLEOTIDE SEQUENCE [LARGE SCALE GENOMIC DNA]</scope>
    <source>
        <strain evidence="2 3">RO10H11247</strain>
    </source>
</reference>
<dbReference type="OrthoDB" id="2515884at2759"/>
<evidence type="ECO:0000313" key="2">
    <source>
        <dbReference type="EMBL" id="KNZ43652.1"/>
    </source>
</evidence>
<comment type="caution">
    <text evidence="2">The sequence shown here is derived from an EMBL/GenBank/DDBJ whole genome shotgun (WGS) entry which is preliminary data.</text>
</comment>
<dbReference type="VEuPathDB" id="FungiDB:VP01_9g10"/>
<evidence type="ECO:0000256" key="1">
    <source>
        <dbReference type="SAM" id="MobiDB-lite"/>
    </source>
</evidence>
<gene>
    <name evidence="2" type="ORF">VP01_9g10</name>
</gene>
<proteinExistence type="predicted"/>
<feature type="region of interest" description="Disordered" evidence="1">
    <location>
        <begin position="23"/>
        <end position="54"/>
    </location>
</feature>
<accession>A0A0L6U5N7</accession>
<name>A0A0L6U5N7_9BASI</name>
<organism evidence="2 3">
    <name type="scientific">Puccinia sorghi</name>
    <dbReference type="NCBI Taxonomy" id="27349"/>
    <lineage>
        <taxon>Eukaryota</taxon>
        <taxon>Fungi</taxon>
        <taxon>Dikarya</taxon>
        <taxon>Basidiomycota</taxon>
        <taxon>Pucciniomycotina</taxon>
        <taxon>Pucciniomycetes</taxon>
        <taxon>Pucciniales</taxon>
        <taxon>Pucciniaceae</taxon>
        <taxon>Puccinia</taxon>
    </lineage>
</organism>
<dbReference type="EMBL" id="LAVV01015715">
    <property type="protein sequence ID" value="KNZ43652.1"/>
    <property type="molecule type" value="Genomic_DNA"/>
</dbReference>
<protein>
    <submittedName>
        <fullName evidence="2">Uncharacterized protein</fullName>
    </submittedName>
</protein>
<keyword evidence="3" id="KW-1185">Reference proteome</keyword>
<sequence>MTNFYAMQLRDANKTIETLCNKVTRDQQSEQGHYPSRKGTELKIKDQALKSKVE</sequence>
<evidence type="ECO:0000313" key="3">
    <source>
        <dbReference type="Proteomes" id="UP000037035"/>
    </source>
</evidence>